<dbReference type="Proteomes" id="UP001328107">
    <property type="component" value="Unassembled WGS sequence"/>
</dbReference>
<protein>
    <submittedName>
        <fullName evidence="1">Uncharacterized protein</fullName>
    </submittedName>
</protein>
<dbReference type="EMBL" id="BTRK01000005">
    <property type="protein sequence ID" value="GMR54419.1"/>
    <property type="molecule type" value="Genomic_DNA"/>
</dbReference>
<evidence type="ECO:0000313" key="1">
    <source>
        <dbReference type="EMBL" id="GMR54419.1"/>
    </source>
</evidence>
<feature type="non-terminal residue" evidence="1">
    <location>
        <position position="1"/>
    </location>
</feature>
<name>A0AAN5I7J9_9BILA</name>
<sequence length="111" mass="12964">RMHVIDERYMEQTRPDFIGPKEAAYHVPAGPLLNRYWLEYTYGNTRDLVWEILQEKAAERRNIRLVREKIRNHERNCRNKATCRICNKPRDVGPGVAHAPGAQRALLSPLS</sequence>
<keyword evidence="2" id="KW-1185">Reference proteome</keyword>
<comment type="caution">
    <text evidence="1">The sequence shown here is derived from an EMBL/GenBank/DDBJ whole genome shotgun (WGS) entry which is preliminary data.</text>
</comment>
<feature type="non-terminal residue" evidence="1">
    <location>
        <position position="111"/>
    </location>
</feature>
<gene>
    <name evidence="1" type="ORF">PMAYCL1PPCAC_24614</name>
</gene>
<proteinExistence type="predicted"/>
<accession>A0AAN5I7J9</accession>
<dbReference type="AlphaFoldDB" id="A0AAN5I7J9"/>
<evidence type="ECO:0000313" key="2">
    <source>
        <dbReference type="Proteomes" id="UP001328107"/>
    </source>
</evidence>
<reference evidence="2" key="1">
    <citation type="submission" date="2022-10" db="EMBL/GenBank/DDBJ databases">
        <title>Genome assembly of Pristionchus species.</title>
        <authorList>
            <person name="Yoshida K."/>
            <person name="Sommer R.J."/>
        </authorList>
    </citation>
    <scope>NUCLEOTIDE SEQUENCE [LARGE SCALE GENOMIC DNA]</scope>
    <source>
        <strain evidence="2">RS5460</strain>
    </source>
</reference>
<organism evidence="1 2">
    <name type="scientific">Pristionchus mayeri</name>
    <dbReference type="NCBI Taxonomy" id="1317129"/>
    <lineage>
        <taxon>Eukaryota</taxon>
        <taxon>Metazoa</taxon>
        <taxon>Ecdysozoa</taxon>
        <taxon>Nematoda</taxon>
        <taxon>Chromadorea</taxon>
        <taxon>Rhabditida</taxon>
        <taxon>Rhabditina</taxon>
        <taxon>Diplogasteromorpha</taxon>
        <taxon>Diplogasteroidea</taxon>
        <taxon>Neodiplogasteridae</taxon>
        <taxon>Pristionchus</taxon>
    </lineage>
</organism>